<gene>
    <name evidence="4" type="ORF">GCM10009830_04730</name>
</gene>
<protein>
    <submittedName>
        <fullName evidence="4">Tripartite tricarboxylate transporter TctB family protein</fullName>
    </submittedName>
</protein>
<keyword evidence="5" id="KW-1185">Reference proteome</keyword>
<comment type="caution">
    <text evidence="4">The sequence shown here is derived from an EMBL/GenBank/DDBJ whole genome shotgun (WGS) entry which is preliminary data.</text>
</comment>
<sequence length="224" mass="22719">MTGADKPAGDGAAAEATALENDAVEKVEVENDTVAEDAVESVAVEKAAAEGDAAESGDTAGTAAAPPKRDLQQLWVCGFLAVLGVLVVVDAARLGGFSASNDPIGPKPVPIILGVLLFAVAAFYALNVVRGGHGEDEGANAGDRYDLKTVVLLCAVFIANALLIDWLGWVISGALLFWGAAIVLGSRRYFLTLAAAVVLGLATFYGFAIGLGLGLPAGVLQGIL</sequence>
<keyword evidence="2" id="KW-1133">Transmembrane helix</keyword>
<evidence type="ECO:0000259" key="3">
    <source>
        <dbReference type="Pfam" id="PF07331"/>
    </source>
</evidence>
<dbReference type="EMBL" id="BAAAQF010000002">
    <property type="protein sequence ID" value="GAA1662497.1"/>
    <property type="molecule type" value="Genomic_DNA"/>
</dbReference>
<feature type="transmembrane region" description="Helical" evidence="2">
    <location>
        <begin position="150"/>
        <end position="183"/>
    </location>
</feature>
<evidence type="ECO:0000313" key="4">
    <source>
        <dbReference type="EMBL" id="GAA1662497.1"/>
    </source>
</evidence>
<evidence type="ECO:0000256" key="1">
    <source>
        <dbReference type="SAM" id="MobiDB-lite"/>
    </source>
</evidence>
<dbReference type="InterPro" id="IPR009936">
    <property type="entry name" value="DUF1468"/>
</dbReference>
<dbReference type="Pfam" id="PF07331">
    <property type="entry name" value="TctB"/>
    <property type="match status" value="1"/>
</dbReference>
<feature type="region of interest" description="Disordered" evidence="1">
    <location>
        <begin position="1"/>
        <end position="22"/>
    </location>
</feature>
<keyword evidence="2" id="KW-0472">Membrane</keyword>
<organism evidence="4 5">
    <name type="scientific">Glycomyces endophyticus</name>
    <dbReference type="NCBI Taxonomy" id="480996"/>
    <lineage>
        <taxon>Bacteria</taxon>
        <taxon>Bacillati</taxon>
        <taxon>Actinomycetota</taxon>
        <taxon>Actinomycetes</taxon>
        <taxon>Glycomycetales</taxon>
        <taxon>Glycomycetaceae</taxon>
        <taxon>Glycomyces</taxon>
    </lineage>
</organism>
<evidence type="ECO:0000256" key="2">
    <source>
        <dbReference type="SAM" id="Phobius"/>
    </source>
</evidence>
<accession>A0ABN2FZ61</accession>
<dbReference type="Proteomes" id="UP001499851">
    <property type="component" value="Unassembled WGS sequence"/>
</dbReference>
<feature type="compositionally biased region" description="Low complexity" evidence="1">
    <location>
        <begin position="1"/>
        <end position="21"/>
    </location>
</feature>
<evidence type="ECO:0000313" key="5">
    <source>
        <dbReference type="Proteomes" id="UP001499851"/>
    </source>
</evidence>
<feature type="transmembrane region" description="Helical" evidence="2">
    <location>
        <begin position="74"/>
        <end position="97"/>
    </location>
</feature>
<proteinExistence type="predicted"/>
<feature type="transmembrane region" description="Helical" evidence="2">
    <location>
        <begin position="109"/>
        <end position="129"/>
    </location>
</feature>
<feature type="domain" description="DUF1468" evidence="3">
    <location>
        <begin position="75"/>
        <end position="216"/>
    </location>
</feature>
<dbReference type="RefSeq" id="WP_344481250.1">
    <property type="nucleotide sequence ID" value="NZ_BAAAQF010000002.1"/>
</dbReference>
<keyword evidence="2" id="KW-0812">Transmembrane</keyword>
<name>A0ABN2FZ61_9ACTN</name>
<feature type="transmembrane region" description="Helical" evidence="2">
    <location>
        <begin position="189"/>
        <end position="215"/>
    </location>
</feature>
<reference evidence="4 5" key="1">
    <citation type="journal article" date="2019" name="Int. J. Syst. Evol. Microbiol.">
        <title>The Global Catalogue of Microorganisms (GCM) 10K type strain sequencing project: providing services to taxonomists for standard genome sequencing and annotation.</title>
        <authorList>
            <consortium name="The Broad Institute Genomics Platform"/>
            <consortium name="The Broad Institute Genome Sequencing Center for Infectious Disease"/>
            <person name="Wu L."/>
            <person name="Ma J."/>
        </authorList>
    </citation>
    <scope>NUCLEOTIDE SEQUENCE [LARGE SCALE GENOMIC DNA]</scope>
    <source>
        <strain evidence="4 5">JCM 16001</strain>
    </source>
</reference>